<evidence type="ECO:0000256" key="3">
    <source>
        <dbReference type="ARBA" id="ARBA00022553"/>
    </source>
</evidence>
<dbReference type="InterPro" id="IPR003594">
    <property type="entry name" value="HATPase_dom"/>
</dbReference>
<keyword evidence="7" id="KW-0812">Transmembrane</keyword>
<dbReference type="GO" id="GO:0000155">
    <property type="term" value="F:phosphorelay sensor kinase activity"/>
    <property type="evidence" value="ECO:0007669"/>
    <property type="project" value="InterPro"/>
</dbReference>
<protein>
    <recommendedName>
        <fullName evidence="2">histidine kinase</fullName>
        <ecNumber evidence="2">2.7.13.3</ecNumber>
    </recommendedName>
</protein>
<keyword evidence="10" id="KW-1185">Reference proteome</keyword>
<keyword evidence="5" id="KW-0418">Kinase</keyword>
<dbReference type="PRINTS" id="PR00344">
    <property type="entry name" value="BCTRLSENSOR"/>
</dbReference>
<dbReference type="PROSITE" id="PS50109">
    <property type="entry name" value="HIS_KIN"/>
    <property type="match status" value="1"/>
</dbReference>
<organism evidence="9 10">
    <name type="scientific">Hyalangium minutum</name>
    <dbReference type="NCBI Taxonomy" id="394096"/>
    <lineage>
        <taxon>Bacteria</taxon>
        <taxon>Pseudomonadati</taxon>
        <taxon>Myxococcota</taxon>
        <taxon>Myxococcia</taxon>
        <taxon>Myxococcales</taxon>
        <taxon>Cystobacterineae</taxon>
        <taxon>Archangiaceae</taxon>
        <taxon>Hyalangium</taxon>
    </lineage>
</organism>
<proteinExistence type="predicted"/>
<evidence type="ECO:0000256" key="7">
    <source>
        <dbReference type="SAM" id="Phobius"/>
    </source>
</evidence>
<dbReference type="InterPro" id="IPR004358">
    <property type="entry name" value="Sig_transdc_His_kin-like_C"/>
</dbReference>
<dbReference type="InterPro" id="IPR050351">
    <property type="entry name" value="BphY/WalK/GraS-like"/>
</dbReference>
<dbReference type="EC" id="2.7.13.3" evidence="2"/>
<accession>A0A085WHQ1</accession>
<dbReference type="Pfam" id="PF02518">
    <property type="entry name" value="HATPase_c"/>
    <property type="match status" value="1"/>
</dbReference>
<dbReference type="SMART" id="SM00387">
    <property type="entry name" value="HATPase_c"/>
    <property type="match status" value="1"/>
</dbReference>
<comment type="caution">
    <text evidence="9">The sequence shown here is derived from an EMBL/GenBank/DDBJ whole genome shotgun (WGS) entry which is preliminary data.</text>
</comment>
<dbReference type="Proteomes" id="UP000028725">
    <property type="component" value="Unassembled WGS sequence"/>
</dbReference>
<dbReference type="EMBL" id="JMCB01000008">
    <property type="protein sequence ID" value="KFE67214.1"/>
    <property type="molecule type" value="Genomic_DNA"/>
</dbReference>
<dbReference type="STRING" id="394096.DB31_8567"/>
<gene>
    <name evidence="9" type="ORF">DB31_8567</name>
</gene>
<evidence type="ECO:0000256" key="2">
    <source>
        <dbReference type="ARBA" id="ARBA00012438"/>
    </source>
</evidence>
<dbReference type="Pfam" id="PF00512">
    <property type="entry name" value="HisKA"/>
    <property type="match status" value="1"/>
</dbReference>
<dbReference type="FunFam" id="1.10.287.130:FF:000001">
    <property type="entry name" value="Two-component sensor histidine kinase"/>
    <property type="match status" value="1"/>
</dbReference>
<reference evidence="9 10" key="1">
    <citation type="submission" date="2014-04" db="EMBL/GenBank/DDBJ databases">
        <title>Genome assembly of Hyalangium minutum DSM 14724.</title>
        <authorList>
            <person name="Sharma G."/>
            <person name="Subramanian S."/>
        </authorList>
    </citation>
    <scope>NUCLEOTIDE SEQUENCE [LARGE SCALE GENOMIC DNA]</scope>
    <source>
        <strain evidence="9 10">DSM 14724</strain>
    </source>
</reference>
<dbReference type="GO" id="GO:0000156">
    <property type="term" value="F:phosphorelay response regulator activity"/>
    <property type="evidence" value="ECO:0007669"/>
    <property type="project" value="TreeGrafter"/>
</dbReference>
<dbReference type="SMART" id="SM00388">
    <property type="entry name" value="HisKA"/>
    <property type="match status" value="1"/>
</dbReference>
<dbReference type="GO" id="GO:0007234">
    <property type="term" value="P:osmosensory signaling via phosphorelay pathway"/>
    <property type="evidence" value="ECO:0007669"/>
    <property type="project" value="TreeGrafter"/>
</dbReference>
<keyword evidence="7" id="KW-1133">Transmembrane helix</keyword>
<keyword evidence="4" id="KW-0808">Transferase</keyword>
<dbReference type="SUPFAM" id="SSF55874">
    <property type="entry name" value="ATPase domain of HSP90 chaperone/DNA topoisomerase II/histidine kinase"/>
    <property type="match status" value="1"/>
</dbReference>
<evidence type="ECO:0000313" key="9">
    <source>
        <dbReference type="EMBL" id="KFE67214.1"/>
    </source>
</evidence>
<evidence type="ECO:0000256" key="6">
    <source>
        <dbReference type="ARBA" id="ARBA00023012"/>
    </source>
</evidence>
<name>A0A085WHQ1_9BACT</name>
<dbReference type="Gene3D" id="1.10.287.130">
    <property type="match status" value="1"/>
</dbReference>
<dbReference type="SUPFAM" id="SSF47384">
    <property type="entry name" value="Homodimeric domain of signal transducing histidine kinase"/>
    <property type="match status" value="1"/>
</dbReference>
<dbReference type="Gene3D" id="3.30.565.10">
    <property type="entry name" value="Histidine kinase-like ATPase, C-terminal domain"/>
    <property type="match status" value="1"/>
</dbReference>
<keyword evidence="6" id="KW-0902">Two-component regulatory system</keyword>
<dbReference type="PANTHER" id="PTHR42878">
    <property type="entry name" value="TWO-COMPONENT HISTIDINE KINASE"/>
    <property type="match status" value="1"/>
</dbReference>
<comment type="catalytic activity">
    <reaction evidence="1">
        <text>ATP + protein L-histidine = ADP + protein N-phospho-L-histidine.</text>
        <dbReference type="EC" id="2.7.13.3"/>
    </reaction>
</comment>
<evidence type="ECO:0000256" key="1">
    <source>
        <dbReference type="ARBA" id="ARBA00000085"/>
    </source>
</evidence>
<evidence type="ECO:0000313" key="10">
    <source>
        <dbReference type="Proteomes" id="UP000028725"/>
    </source>
</evidence>
<dbReference type="GO" id="GO:0030295">
    <property type="term" value="F:protein kinase activator activity"/>
    <property type="evidence" value="ECO:0007669"/>
    <property type="project" value="TreeGrafter"/>
</dbReference>
<feature type="domain" description="Histidine kinase" evidence="8">
    <location>
        <begin position="349"/>
        <end position="570"/>
    </location>
</feature>
<dbReference type="InterPro" id="IPR036097">
    <property type="entry name" value="HisK_dim/P_sf"/>
</dbReference>
<dbReference type="InterPro" id="IPR036890">
    <property type="entry name" value="HATPase_C_sf"/>
</dbReference>
<evidence type="ECO:0000259" key="8">
    <source>
        <dbReference type="PROSITE" id="PS50109"/>
    </source>
</evidence>
<dbReference type="CDD" id="cd00082">
    <property type="entry name" value="HisKA"/>
    <property type="match status" value="1"/>
</dbReference>
<keyword evidence="7" id="KW-0472">Membrane</keyword>
<dbReference type="AlphaFoldDB" id="A0A085WHQ1"/>
<evidence type="ECO:0000256" key="4">
    <source>
        <dbReference type="ARBA" id="ARBA00022679"/>
    </source>
</evidence>
<dbReference type="PANTHER" id="PTHR42878:SF13">
    <property type="entry name" value="HISTIDINE KINASE"/>
    <property type="match status" value="1"/>
</dbReference>
<dbReference type="InterPro" id="IPR005467">
    <property type="entry name" value="His_kinase_dom"/>
</dbReference>
<evidence type="ECO:0000256" key="5">
    <source>
        <dbReference type="ARBA" id="ARBA00022777"/>
    </source>
</evidence>
<dbReference type="OrthoDB" id="9813151at2"/>
<feature type="transmembrane region" description="Helical" evidence="7">
    <location>
        <begin position="311"/>
        <end position="334"/>
    </location>
</feature>
<keyword evidence="3" id="KW-0597">Phosphoprotein</keyword>
<sequence>MPTWMALAACVALACGALGWLSVTTLRLERAEAQTRAESRVEERVRLALWRMDGRLARLLAQESTRVVSAWEPFYVPLHVFAQEGNAPGPAAARIASPLLYGTPDEVRLHFAFQERGPLRSPQVPVGGQHTLALTAGARSEQLQQYGARLAELQARLDRRVLLQLETGTPSPETVIAAREPSAIEFNRRQMQAIGNAAYLQMPGEAPEDVAPTAQEVQVSPMVPVWMGDELLLVRQVTRERGGVEVQGAWLDWARIQSLLLAEVTDLLPAAVLERVPPGAGDLLERRLASLPVRLIPGALPAAEPPGGSPVIWSLVVAWSALVVALVAVGLLLFGALSLSERRAAFVSAVTHELRTPLTTFRMYAEMLAEGMVTDEAQRRGYYETLQRESNRLAHLVENVLAYARLERKRSPKAAEPLALGGFLRDSLGRSEERAREAGMSLVLELPEALEAAQVRVEPSAAEQVLFNLVDNACKYAHGAEDTRIHVRAERRGSRLAIVVADHGQGVSRTDAKSLFEPFSKSSERAAESGPGVGLGLALSRRLARAMGAELRYEGGQGTGAVFAFLLRTP</sequence>
<dbReference type="InterPro" id="IPR003661">
    <property type="entry name" value="HisK_dim/P_dom"/>
</dbReference>
<dbReference type="PATRIC" id="fig|394096.3.peg.4607"/>
<dbReference type="RefSeq" id="WP_044191227.1">
    <property type="nucleotide sequence ID" value="NZ_JMCB01000008.1"/>
</dbReference>